<feature type="domain" description="AraC effector-binding" evidence="1">
    <location>
        <begin position="4"/>
        <end position="155"/>
    </location>
</feature>
<dbReference type="Pfam" id="PF06445">
    <property type="entry name" value="GyrI-like"/>
    <property type="match status" value="1"/>
</dbReference>
<dbReference type="Gene3D" id="3.20.80.10">
    <property type="entry name" value="Regulatory factor, effector binding domain"/>
    <property type="match status" value="1"/>
</dbReference>
<evidence type="ECO:0000313" key="3">
    <source>
        <dbReference type="Proteomes" id="UP000092482"/>
    </source>
</evidence>
<proteinExistence type="predicted"/>
<dbReference type="InterPro" id="IPR011256">
    <property type="entry name" value="Reg_factor_effector_dom_sf"/>
</dbReference>
<dbReference type="InterPro" id="IPR010499">
    <property type="entry name" value="AraC_E-bd"/>
</dbReference>
<dbReference type="RefSeq" id="WP_066638056.1">
    <property type="nucleotide sequence ID" value="NZ_CP014989.1"/>
</dbReference>
<dbReference type="SMART" id="SM00871">
    <property type="entry name" value="AraC_E_bind"/>
    <property type="match status" value="1"/>
</dbReference>
<dbReference type="InterPro" id="IPR029442">
    <property type="entry name" value="GyrI-like"/>
</dbReference>
<reference evidence="2 3" key="1">
    <citation type="submission" date="2016-03" db="EMBL/GenBank/DDBJ databases">
        <title>Shallow-sea hydrothermal system.</title>
        <authorList>
            <person name="Tang K."/>
        </authorList>
    </citation>
    <scope>NUCLEOTIDE SEQUENCE [LARGE SCALE GENOMIC DNA]</scope>
    <source>
        <strain evidence="2 3">JLT9</strain>
    </source>
</reference>
<sequence>MSEQQPTTEDVEPFRAVVVTGTGVPVEDLRDFFDSGFQRLGAALQAQGGPPAGPAFAAYDRQPSETVDLRIGFPVGPAVVAAEGVEVIDVPGGRVARLVHEGGYDDLSGSWDRLVTWALEQGERPAGWFYEEYLTEPTPDADPADMRTRLTLPLQPA</sequence>
<protein>
    <recommendedName>
        <fullName evidence="1">AraC effector-binding domain-containing protein</fullName>
    </recommendedName>
</protein>
<evidence type="ECO:0000259" key="1">
    <source>
        <dbReference type="SMART" id="SM00871"/>
    </source>
</evidence>
<dbReference type="KEGG" id="serj:SGUI_1387"/>
<dbReference type="AlphaFoldDB" id="A0A1B1NBI4"/>
<gene>
    <name evidence="2" type="ORF">SGUI_1387</name>
</gene>
<evidence type="ECO:0000313" key="2">
    <source>
        <dbReference type="EMBL" id="ANS78783.1"/>
    </source>
</evidence>
<keyword evidence="3" id="KW-1185">Reference proteome</keyword>
<dbReference type="EMBL" id="CP014989">
    <property type="protein sequence ID" value="ANS78783.1"/>
    <property type="molecule type" value="Genomic_DNA"/>
</dbReference>
<name>A0A1B1NBI4_9MICO</name>
<accession>A0A1B1NBI4</accession>
<dbReference type="SUPFAM" id="SSF55136">
    <property type="entry name" value="Probable bacterial effector-binding domain"/>
    <property type="match status" value="1"/>
</dbReference>
<organism evidence="2 3">
    <name type="scientific">Serinicoccus hydrothermalis</name>
    <dbReference type="NCBI Taxonomy" id="1758689"/>
    <lineage>
        <taxon>Bacteria</taxon>
        <taxon>Bacillati</taxon>
        <taxon>Actinomycetota</taxon>
        <taxon>Actinomycetes</taxon>
        <taxon>Micrococcales</taxon>
        <taxon>Ornithinimicrobiaceae</taxon>
        <taxon>Serinicoccus</taxon>
    </lineage>
</organism>
<dbReference type="Proteomes" id="UP000092482">
    <property type="component" value="Chromosome"/>
</dbReference>
<dbReference type="STRING" id="1758689.SGUI_1387"/>